<dbReference type="EMBL" id="JAAQHG020000033">
    <property type="protein sequence ID" value="KAL1583623.1"/>
    <property type="molecule type" value="Genomic_DNA"/>
</dbReference>
<evidence type="ECO:0000259" key="9">
    <source>
        <dbReference type="PROSITE" id="PS51635"/>
    </source>
</evidence>
<dbReference type="Pfam" id="PF01734">
    <property type="entry name" value="Patatin"/>
    <property type="match status" value="1"/>
</dbReference>
<dbReference type="InterPro" id="IPR016035">
    <property type="entry name" value="Acyl_Trfase/lysoPLipase"/>
</dbReference>
<dbReference type="GO" id="GO:0047499">
    <property type="term" value="F:calcium-independent phospholipase A2 activity"/>
    <property type="evidence" value="ECO:0007669"/>
    <property type="project" value="TreeGrafter"/>
</dbReference>
<evidence type="ECO:0000256" key="1">
    <source>
        <dbReference type="ARBA" id="ARBA00022723"/>
    </source>
</evidence>
<keyword evidence="4" id="KW-0862">Zinc</keyword>
<dbReference type="RefSeq" id="XP_069226730.1">
    <property type="nucleotide sequence ID" value="XM_069376386.1"/>
</dbReference>
<keyword evidence="5 7" id="KW-0442">Lipid degradation</keyword>
<dbReference type="InterPro" id="IPR017907">
    <property type="entry name" value="Znf_RING_CS"/>
</dbReference>
<evidence type="ECO:0000256" key="3">
    <source>
        <dbReference type="ARBA" id="ARBA00022801"/>
    </source>
</evidence>
<sequence>MAPRNLWLTLSTTRTAATISRYNHAFEELDLPPSSCPSLTVMIGKKTKSDMLHGLAERATKDALPRLHGQAYLCTDTSARTNMPTIYVDYEFQSWDHSQSSEVSGIGIPQKHTIDLFAQSEEVWSRRRVGNMICSRGIAPLCDTLCYFSMDLGGIRAVAISLAEHLLQEPSSEIPFSALPRVLVVVETVARNFDPHATEARILALTEEFWKRSAPASRDGFTTRLRAHYYDIRVIGLGKRAKPQQRYVQLRKRLLCIKREVHNSRSTCGLRYKRDHMFAFASKMLEISGSAQAPPFSFITMSRPSGFCSKGLTAHLEDLISLIPSEIWLCHLVVPLLSSCLVLATYPPGSHAFPIMMAFDQLYREKCMMAVNNSIVQKDGRDSFFLNLCERLQIDYEQLKACSEAELATKHLQRLSDVHQYLKSTKSHKTCLCCLLRAPEKVLSCGHAICDLCVRAFGKTNSEWKNDFAFPNCVLCGERNERPMISLIPATAGVRLLSLDGGGIRGVIPLVYLQFLQEGLAELEVPLRDMFDFVCGTSAGGLIAIGMFVMCWDARESLERFETLAQKTFEGSYGTFGRMQQLVISYLRDCRYSSLAIEESFKSAFADDKEVSLFNPLTNDTKVAITTTTAKESAACIFSNYNGGFRPKGLGYSLIRAKKSENDILVSEAASCTSAAPWFFKPRLLQNLGTFQDGGLHYNNPLNIAMWETKYIWPGKIVDFALSIGTGTNDHETHNFSADAFSPVKDRFISRLYKTFMKSLDGERVWRQIFNSLAEREKGRYHRLNLPIQGKEPTLDDVMSIKTLKEQANCWIRSNQRFLPSLDSIYASMFYFELAEYPIYADNTYKCVGNIYCRVNMPSQGRRRLYEKLDSTSSYFLVLGEPTRCVDYIPAYSSMPPFKRRVQFKVETLDEDIGITILGLTSSPKTISGLPKTVTELIQTQQLRSPFGRADRREEEKALPPTPT</sequence>
<dbReference type="GO" id="GO:0016020">
    <property type="term" value="C:membrane"/>
    <property type="evidence" value="ECO:0007669"/>
    <property type="project" value="TreeGrafter"/>
</dbReference>
<feature type="short sequence motif" description="DGA/G" evidence="7">
    <location>
        <begin position="693"/>
        <end position="695"/>
    </location>
</feature>
<dbReference type="GO" id="GO:0008270">
    <property type="term" value="F:zinc ion binding"/>
    <property type="evidence" value="ECO:0007669"/>
    <property type="project" value="UniProtKB-KW"/>
</dbReference>
<evidence type="ECO:0000313" key="10">
    <source>
        <dbReference type="EMBL" id="KAL1583623.1"/>
    </source>
</evidence>
<dbReference type="GeneID" id="96009224"/>
<accession>A0AB34KJZ5</accession>
<dbReference type="SUPFAM" id="SSF52151">
    <property type="entry name" value="FabD/lysophospholipase-like"/>
    <property type="match status" value="1"/>
</dbReference>
<comment type="caution">
    <text evidence="10">The sequence shown here is derived from an EMBL/GenBank/DDBJ whole genome shotgun (WGS) entry which is preliminary data.</text>
</comment>
<dbReference type="Gene3D" id="3.40.1090.10">
    <property type="entry name" value="Cytosolic phospholipase A2 catalytic domain"/>
    <property type="match status" value="1"/>
</dbReference>
<evidence type="ECO:0000313" key="11">
    <source>
        <dbReference type="Proteomes" id="UP000803884"/>
    </source>
</evidence>
<keyword evidence="6 7" id="KW-0443">Lipid metabolism</keyword>
<dbReference type="PROSITE" id="PS51635">
    <property type="entry name" value="PNPLA"/>
    <property type="match status" value="1"/>
</dbReference>
<evidence type="ECO:0000256" key="2">
    <source>
        <dbReference type="ARBA" id="ARBA00022771"/>
    </source>
</evidence>
<keyword evidence="11" id="KW-1185">Reference proteome</keyword>
<feature type="short sequence motif" description="GXSXG" evidence="7">
    <location>
        <begin position="536"/>
        <end position="540"/>
    </location>
</feature>
<dbReference type="GO" id="GO:0046486">
    <property type="term" value="P:glycerolipid metabolic process"/>
    <property type="evidence" value="ECO:0007669"/>
    <property type="project" value="UniProtKB-ARBA"/>
</dbReference>
<organism evidence="10 11">
    <name type="scientific">Cladosporium halotolerans</name>
    <dbReference type="NCBI Taxonomy" id="1052096"/>
    <lineage>
        <taxon>Eukaryota</taxon>
        <taxon>Fungi</taxon>
        <taxon>Dikarya</taxon>
        <taxon>Ascomycota</taxon>
        <taxon>Pezizomycotina</taxon>
        <taxon>Dothideomycetes</taxon>
        <taxon>Dothideomycetidae</taxon>
        <taxon>Cladosporiales</taxon>
        <taxon>Cladosporiaceae</taxon>
        <taxon>Cladosporium</taxon>
    </lineage>
</organism>
<feature type="region of interest" description="Disordered" evidence="8">
    <location>
        <begin position="943"/>
        <end position="964"/>
    </location>
</feature>
<dbReference type="PANTHER" id="PTHR24185:SF1">
    <property type="entry name" value="CALCIUM-INDEPENDENT PHOSPHOLIPASE A2-GAMMA"/>
    <property type="match status" value="1"/>
</dbReference>
<dbReference type="InterPro" id="IPR002641">
    <property type="entry name" value="PNPLA_dom"/>
</dbReference>
<dbReference type="GO" id="GO:0019369">
    <property type="term" value="P:arachidonate metabolic process"/>
    <property type="evidence" value="ECO:0007669"/>
    <property type="project" value="TreeGrafter"/>
</dbReference>
<dbReference type="Proteomes" id="UP000803884">
    <property type="component" value="Unassembled WGS sequence"/>
</dbReference>
<evidence type="ECO:0000256" key="4">
    <source>
        <dbReference type="ARBA" id="ARBA00022833"/>
    </source>
</evidence>
<dbReference type="CDD" id="cd07199">
    <property type="entry name" value="Pat17_PNPLA8_PNPLA9_like"/>
    <property type="match status" value="1"/>
</dbReference>
<reference evidence="10 11" key="1">
    <citation type="journal article" date="2020" name="Microbiol. Resour. Announc.">
        <title>Draft Genome Sequence of a Cladosporium Species Isolated from the Mesophotic Ascidian Didemnum maculosum.</title>
        <authorList>
            <person name="Gioti A."/>
            <person name="Siaperas R."/>
            <person name="Nikolaivits E."/>
            <person name="Le Goff G."/>
            <person name="Ouazzani J."/>
            <person name="Kotoulas G."/>
            <person name="Topakas E."/>
        </authorList>
    </citation>
    <scope>NUCLEOTIDE SEQUENCE [LARGE SCALE GENOMIC DNA]</scope>
    <source>
        <strain evidence="10 11">TM138-S3</strain>
    </source>
</reference>
<protein>
    <recommendedName>
        <fullName evidence="9">PNPLA domain-containing protein</fullName>
    </recommendedName>
</protein>
<keyword evidence="1" id="KW-0479">Metal-binding</keyword>
<feature type="active site" description="Nucleophile" evidence="7">
    <location>
        <position position="538"/>
    </location>
</feature>
<feature type="compositionally biased region" description="Basic and acidic residues" evidence="8">
    <location>
        <begin position="949"/>
        <end position="958"/>
    </location>
</feature>
<feature type="domain" description="PNPLA" evidence="9">
    <location>
        <begin position="497"/>
        <end position="706"/>
    </location>
</feature>
<dbReference type="PROSITE" id="PS00518">
    <property type="entry name" value="ZF_RING_1"/>
    <property type="match status" value="1"/>
</dbReference>
<dbReference type="AlphaFoldDB" id="A0AB34KJZ5"/>
<dbReference type="PANTHER" id="PTHR24185">
    <property type="entry name" value="CALCIUM-INDEPENDENT PHOSPHOLIPASE A2-GAMMA"/>
    <property type="match status" value="1"/>
</dbReference>
<keyword evidence="3 7" id="KW-0378">Hydrolase</keyword>
<evidence type="ECO:0000256" key="8">
    <source>
        <dbReference type="SAM" id="MobiDB-lite"/>
    </source>
</evidence>
<keyword evidence="2" id="KW-0863">Zinc-finger</keyword>
<proteinExistence type="predicted"/>
<evidence type="ECO:0000256" key="7">
    <source>
        <dbReference type="PROSITE-ProRule" id="PRU01161"/>
    </source>
</evidence>
<dbReference type="GO" id="GO:0016042">
    <property type="term" value="P:lipid catabolic process"/>
    <property type="evidence" value="ECO:0007669"/>
    <property type="project" value="UniProtKB-UniRule"/>
</dbReference>
<evidence type="ECO:0000256" key="5">
    <source>
        <dbReference type="ARBA" id="ARBA00022963"/>
    </source>
</evidence>
<feature type="active site" description="Proton acceptor" evidence="7">
    <location>
        <position position="693"/>
    </location>
</feature>
<name>A0AB34KJZ5_9PEZI</name>
<evidence type="ECO:0000256" key="6">
    <source>
        <dbReference type="ARBA" id="ARBA00023098"/>
    </source>
</evidence>
<gene>
    <name evidence="10" type="ORF">WHR41_07782</name>
</gene>
<feature type="short sequence motif" description="GXGXXG" evidence="7">
    <location>
        <begin position="501"/>
        <end position="506"/>
    </location>
</feature>